<dbReference type="Pfam" id="PF13632">
    <property type="entry name" value="Glyco_trans_2_3"/>
    <property type="match status" value="1"/>
</dbReference>
<keyword evidence="3" id="KW-0328">Glycosyltransferase</keyword>
<dbReference type="RefSeq" id="WP_021762788.1">
    <property type="nucleotide sequence ID" value="NZ_JACHVP010000001.1"/>
</dbReference>
<dbReference type="SUPFAM" id="SSF53448">
    <property type="entry name" value="Nucleotide-diphospho-sugar transferases"/>
    <property type="match status" value="1"/>
</dbReference>
<dbReference type="Pfam" id="PF00535">
    <property type="entry name" value="Glycos_transf_2"/>
    <property type="match status" value="1"/>
</dbReference>
<gene>
    <name evidence="7" type="ORF">FHX33_000204</name>
</gene>
<accession>A0A7W4USX8</accession>
<evidence type="ECO:0000259" key="5">
    <source>
        <dbReference type="Pfam" id="PF00535"/>
    </source>
</evidence>
<comment type="caution">
    <text evidence="7">The sequence shown here is derived from an EMBL/GenBank/DDBJ whole genome shotgun (WGS) entry which is preliminary data.</text>
</comment>
<dbReference type="EMBL" id="JACHVP010000001">
    <property type="protein sequence ID" value="MBB2965472.1"/>
    <property type="molecule type" value="Genomic_DNA"/>
</dbReference>
<dbReference type="GO" id="GO:0016757">
    <property type="term" value="F:glycosyltransferase activity"/>
    <property type="evidence" value="ECO:0007669"/>
    <property type="project" value="UniProtKB-KW"/>
</dbReference>
<dbReference type="InterPro" id="IPR029044">
    <property type="entry name" value="Nucleotide-diphossugar_trans"/>
</dbReference>
<feature type="domain" description="Glycosyltransferase 2-like" evidence="5">
    <location>
        <begin position="11"/>
        <end position="112"/>
    </location>
</feature>
<evidence type="ECO:0000256" key="2">
    <source>
        <dbReference type="ARBA" id="ARBA00006739"/>
    </source>
</evidence>
<feature type="domain" description="Glycosyltransferase 2-like" evidence="6">
    <location>
        <begin position="165"/>
        <end position="265"/>
    </location>
</feature>
<evidence type="ECO:0000259" key="6">
    <source>
        <dbReference type="Pfam" id="PF13632"/>
    </source>
</evidence>
<dbReference type="CDD" id="cd04186">
    <property type="entry name" value="GT_2_like_c"/>
    <property type="match status" value="1"/>
</dbReference>
<keyword evidence="8" id="KW-1185">Reference proteome</keyword>
<reference evidence="7 8" key="1">
    <citation type="submission" date="2020-08" db="EMBL/GenBank/DDBJ databases">
        <title>Sequencing the genomes of 1000 actinobacteria strains.</title>
        <authorList>
            <person name="Klenk H.-P."/>
        </authorList>
    </citation>
    <scope>NUCLEOTIDE SEQUENCE [LARGE SCALE GENOMIC DNA]</scope>
    <source>
        <strain evidence="7 8">DSM 20146</strain>
    </source>
</reference>
<dbReference type="PANTHER" id="PTHR43179">
    <property type="entry name" value="RHAMNOSYLTRANSFERASE WBBL"/>
    <property type="match status" value="1"/>
</dbReference>
<dbReference type="Gene3D" id="3.90.550.10">
    <property type="entry name" value="Spore Coat Polysaccharide Biosynthesis Protein SpsA, Chain A"/>
    <property type="match status" value="1"/>
</dbReference>
<name>A0A7W4USX8_LEIAQ</name>
<proteinExistence type="inferred from homology"/>
<dbReference type="InterPro" id="IPR001173">
    <property type="entry name" value="Glyco_trans_2-like"/>
</dbReference>
<evidence type="ECO:0000256" key="1">
    <source>
        <dbReference type="ARBA" id="ARBA00004776"/>
    </source>
</evidence>
<evidence type="ECO:0000256" key="3">
    <source>
        <dbReference type="ARBA" id="ARBA00022676"/>
    </source>
</evidence>
<dbReference type="Proteomes" id="UP000538196">
    <property type="component" value="Unassembled WGS sequence"/>
</dbReference>
<evidence type="ECO:0000313" key="7">
    <source>
        <dbReference type="EMBL" id="MBB2965472.1"/>
    </source>
</evidence>
<dbReference type="PANTHER" id="PTHR43179:SF12">
    <property type="entry name" value="GALACTOFURANOSYLTRANSFERASE GLFT2"/>
    <property type="match status" value="1"/>
</dbReference>
<comment type="pathway">
    <text evidence="1">Cell wall biogenesis; cell wall polysaccharide biosynthesis.</text>
</comment>
<sequence>MTQDARPTIDVVVPVYGNWHLTERCLAHLTAQTVPHRVIVVDDAGPDDTVARLEADYPAVTVVALATNKGFAGACNAGIAAGDGQIVVLVNNDVEAEPELLERLVQPFADDPGTGSASPLLLKPDGRVDAFGICADPTMAGFVRYNGATEADVVDGAPAPRLLGPYGAVAAYRRTALEAVGPLDEGIQMYGEELDLALRLSAAGWSTAAVVGARGMHLGGATSGRGSAQQRRRAGFGRGYLVRAYGVLRTRHFARALLTELIVCAGDLVLSRDLASTSGRLAGWRAGRTASRRPRRIPGVDTHLGFVQSLRLRVGDRRA</sequence>
<keyword evidence="4 7" id="KW-0808">Transferase</keyword>
<organism evidence="7 8">
    <name type="scientific">Leifsonia aquatica</name>
    <name type="common">Corynebacterium aquaticum</name>
    <dbReference type="NCBI Taxonomy" id="144185"/>
    <lineage>
        <taxon>Bacteria</taxon>
        <taxon>Bacillati</taxon>
        <taxon>Actinomycetota</taxon>
        <taxon>Actinomycetes</taxon>
        <taxon>Micrococcales</taxon>
        <taxon>Microbacteriaceae</taxon>
        <taxon>Leifsonia</taxon>
    </lineage>
</organism>
<protein>
    <submittedName>
        <fullName evidence="7">GT2 family glycosyltransferase</fullName>
    </submittedName>
</protein>
<dbReference type="AlphaFoldDB" id="A0A7W4USX8"/>
<evidence type="ECO:0000313" key="8">
    <source>
        <dbReference type="Proteomes" id="UP000538196"/>
    </source>
</evidence>
<evidence type="ECO:0000256" key="4">
    <source>
        <dbReference type="ARBA" id="ARBA00022679"/>
    </source>
</evidence>
<comment type="similarity">
    <text evidence="2">Belongs to the glycosyltransferase 2 family.</text>
</comment>